<accession>A0ABR7N2C3</accession>
<sequence>MNRTQKIALRGMLIAVAFVLSWLEAQLPPLGMVPGIKLGLTNLVVLVAIYRLGTVDAMVINGIRILLVAFTFGNLFSLWYSLAGGMLSTIVMLLLHRTGRFRLPVVSIVGGVVHNIGQILVAMIVLESSGVAYYMGVLWFSGMIAGALVGLIGAGVVSRLPGQNFE</sequence>
<gene>
    <name evidence="2" type="ORF">H8704_05890</name>
</gene>
<dbReference type="RefSeq" id="WP_249297672.1">
    <property type="nucleotide sequence ID" value="NZ_JACRSX010000005.1"/>
</dbReference>
<feature type="transmembrane region" description="Helical" evidence="1">
    <location>
        <begin position="65"/>
        <end position="95"/>
    </location>
</feature>
<keyword evidence="1" id="KW-0812">Transmembrane</keyword>
<feature type="transmembrane region" description="Helical" evidence="1">
    <location>
        <begin position="101"/>
        <end position="126"/>
    </location>
</feature>
<dbReference type="Gene3D" id="1.10.1760.20">
    <property type="match status" value="1"/>
</dbReference>
<protein>
    <submittedName>
        <fullName evidence="2">Gx transporter family protein</fullName>
    </submittedName>
</protein>
<keyword evidence="3" id="KW-1185">Reference proteome</keyword>
<proteinExistence type="predicted"/>
<dbReference type="Proteomes" id="UP000606193">
    <property type="component" value="Unassembled WGS sequence"/>
</dbReference>
<dbReference type="PIRSF" id="PIRSF027391">
    <property type="entry name" value="Hpre_diP_synt_I"/>
    <property type="match status" value="1"/>
</dbReference>
<feature type="transmembrane region" description="Helical" evidence="1">
    <location>
        <begin position="133"/>
        <end position="157"/>
    </location>
</feature>
<name>A0ABR7N2C3_9FIRM</name>
<comment type="caution">
    <text evidence="2">The sequence shown here is derived from an EMBL/GenBank/DDBJ whole genome shotgun (WGS) entry which is preliminary data.</text>
</comment>
<dbReference type="Pfam" id="PF07456">
    <property type="entry name" value="Hpre_diP_synt_I"/>
    <property type="match status" value="1"/>
</dbReference>
<evidence type="ECO:0000313" key="3">
    <source>
        <dbReference type="Proteomes" id="UP000606193"/>
    </source>
</evidence>
<feature type="transmembrane region" description="Helical" evidence="1">
    <location>
        <begin position="35"/>
        <end position="53"/>
    </location>
</feature>
<dbReference type="InterPro" id="IPR010898">
    <property type="entry name" value="Hpre_diP_synth_I"/>
</dbReference>
<reference evidence="2 3" key="1">
    <citation type="submission" date="2020-08" db="EMBL/GenBank/DDBJ databases">
        <title>Genome public.</title>
        <authorList>
            <person name="Liu C."/>
            <person name="Sun Q."/>
        </authorList>
    </citation>
    <scope>NUCLEOTIDE SEQUENCE [LARGE SCALE GENOMIC DNA]</scope>
    <source>
        <strain evidence="2 3">NSJ-37</strain>
    </source>
</reference>
<keyword evidence="1" id="KW-0472">Membrane</keyword>
<keyword evidence="1" id="KW-1133">Transmembrane helix</keyword>
<evidence type="ECO:0000256" key="1">
    <source>
        <dbReference type="SAM" id="Phobius"/>
    </source>
</evidence>
<organism evidence="2 3">
    <name type="scientific">Jutongia huaianensis</name>
    <dbReference type="NCBI Taxonomy" id="2763668"/>
    <lineage>
        <taxon>Bacteria</taxon>
        <taxon>Bacillati</taxon>
        <taxon>Bacillota</taxon>
        <taxon>Clostridia</taxon>
        <taxon>Lachnospirales</taxon>
        <taxon>Lachnospiraceae</taxon>
        <taxon>Jutongia</taxon>
    </lineage>
</organism>
<feature type="transmembrane region" description="Helical" evidence="1">
    <location>
        <begin position="7"/>
        <end position="23"/>
    </location>
</feature>
<dbReference type="EMBL" id="JACRSX010000005">
    <property type="protein sequence ID" value="MBC8562163.1"/>
    <property type="molecule type" value="Genomic_DNA"/>
</dbReference>
<evidence type="ECO:0000313" key="2">
    <source>
        <dbReference type="EMBL" id="MBC8562163.1"/>
    </source>
</evidence>
<dbReference type="InterPro" id="IPR014535">
    <property type="entry name" value="Hpre_diP_synt_I"/>
</dbReference>